<feature type="transmembrane region" description="Helical" evidence="7">
    <location>
        <begin position="226"/>
        <end position="247"/>
    </location>
</feature>
<comment type="caution">
    <text evidence="9">The sequence shown here is derived from an EMBL/GenBank/DDBJ whole genome shotgun (WGS) entry which is preliminary data.</text>
</comment>
<comment type="subcellular location">
    <subcellularLocation>
        <location evidence="1">Cell membrane</location>
        <topology evidence="1">Multi-pass membrane protein</topology>
    </subcellularLocation>
</comment>
<keyword evidence="2" id="KW-0813">Transport</keyword>
<keyword evidence="10" id="KW-1185">Reference proteome</keyword>
<dbReference type="Pfam" id="PF07690">
    <property type="entry name" value="MFS_1"/>
    <property type="match status" value="1"/>
</dbReference>
<evidence type="ECO:0000256" key="7">
    <source>
        <dbReference type="SAM" id="Phobius"/>
    </source>
</evidence>
<keyword evidence="4 7" id="KW-0812">Transmembrane</keyword>
<feature type="transmembrane region" description="Helical" evidence="7">
    <location>
        <begin position="184"/>
        <end position="205"/>
    </location>
</feature>
<accession>A0ABW3VKV0</accession>
<evidence type="ECO:0000256" key="3">
    <source>
        <dbReference type="ARBA" id="ARBA00022475"/>
    </source>
</evidence>
<feature type="transmembrane region" description="Helical" evidence="7">
    <location>
        <begin position="21"/>
        <end position="42"/>
    </location>
</feature>
<feature type="transmembrane region" description="Helical" evidence="7">
    <location>
        <begin position="161"/>
        <end position="178"/>
    </location>
</feature>
<feature type="transmembrane region" description="Helical" evidence="7">
    <location>
        <begin position="293"/>
        <end position="312"/>
    </location>
</feature>
<dbReference type="RefSeq" id="WP_379653073.1">
    <property type="nucleotide sequence ID" value="NZ_JBHTMB010000171.1"/>
</dbReference>
<evidence type="ECO:0000256" key="5">
    <source>
        <dbReference type="ARBA" id="ARBA00022989"/>
    </source>
</evidence>
<feature type="transmembrane region" description="Helical" evidence="7">
    <location>
        <begin position="115"/>
        <end position="140"/>
    </location>
</feature>
<feature type="transmembrane region" description="Helical" evidence="7">
    <location>
        <begin position="318"/>
        <end position="343"/>
    </location>
</feature>
<gene>
    <name evidence="9" type="ORF">ACFQ34_21070</name>
</gene>
<evidence type="ECO:0000256" key="1">
    <source>
        <dbReference type="ARBA" id="ARBA00004651"/>
    </source>
</evidence>
<evidence type="ECO:0000256" key="4">
    <source>
        <dbReference type="ARBA" id="ARBA00022692"/>
    </source>
</evidence>
<keyword evidence="6 7" id="KW-0472">Membrane</keyword>
<dbReference type="SUPFAM" id="SSF103473">
    <property type="entry name" value="MFS general substrate transporter"/>
    <property type="match status" value="1"/>
</dbReference>
<dbReference type="PANTHER" id="PTHR23517">
    <property type="entry name" value="RESISTANCE PROTEIN MDTM, PUTATIVE-RELATED-RELATED"/>
    <property type="match status" value="1"/>
</dbReference>
<dbReference type="PROSITE" id="PS50850">
    <property type="entry name" value="MFS"/>
    <property type="match status" value="1"/>
</dbReference>
<feature type="domain" description="Major facilitator superfamily (MFS) profile" evidence="8">
    <location>
        <begin position="1"/>
        <end position="406"/>
    </location>
</feature>
<evidence type="ECO:0000259" key="8">
    <source>
        <dbReference type="PROSITE" id="PS50850"/>
    </source>
</evidence>
<keyword evidence="3" id="KW-1003">Cell membrane</keyword>
<evidence type="ECO:0000313" key="10">
    <source>
        <dbReference type="Proteomes" id="UP001597182"/>
    </source>
</evidence>
<name>A0ABW3VKV0_9PSEU</name>
<dbReference type="InterPro" id="IPR050171">
    <property type="entry name" value="MFS_Transporters"/>
</dbReference>
<evidence type="ECO:0000313" key="9">
    <source>
        <dbReference type="EMBL" id="MFD1235792.1"/>
    </source>
</evidence>
<organism evidence="9 10">
    <name type="scientific">Pseudonocardia benzenivorans</name>
    <dbReference type="NCBI Taxonomy" id="228005"/>
    <lineage>
        <taxon>Bacteria</taxon>
        <taxon>Bacillati</taxon>
        <taxon>Actinomycetota</taxon>
        <taxon>Actinomycetes</taxon>
        <taxon>Pseudonocardiales</taxon>
        <taxon>Pseudonocardiaceae</taxon>
        <taxon>Pseudonocardia</taxon>
    </lineage>
</organism>
<dbReference type="PRINTS" id="PR01036">
    <property type="entry name" value="TCRTETB"/>
</dbReference>
<dbReference type="EMBL" id="JBHTMB010000171">
    <property type="protein sequence ID" value="MFD1235792.1"/>
    <property type="molecule type" value="Genomic_DNA"/>
</dbReference>
<dbReference type="InterPro" id="IPR011701">
    <property type="entry name" value="MFS"/>
</dbReference>
<feature type="transmembrane region" description="Helical" evidence="7">
    <location>
        <begin position="89"/>
        <end position="109"/>
    </location>
</feature>
<evidence type="ECO:0000256" key="6">
    <source>
        <dbReference type="ARBA" id="ARBA00023136"/>
    </source>
</evidence>
<keyword evidence="5 7" id="KW-1133">Transmembrane helix</keyword>
<dbReference type="Proteomes" id="UP001597182">
    <property type="component" value="Unassembled WGS sequence"/>
</dbReference>
<dbReference type="InterPro" id="IPR036259">
    <property type="entry name" value="MFS_trans_sf"/>
</dbReference>
<reference evidence="10" key="1">
    <citation type="journal article" date="2019" name="Int. J. Syst. Evol. Microbiol.">
        <title>The Global Catalogue of Microorganisms (GCM) 10K type strain sequencing project: providing services to taxonomists for standard genome sequencing and annotation.</title>
        <authorList>
            <consortium name="The Broad Institute Genomics Platform"/>
            <consortium name="The Broad Institute Genome Sequencing Center for Infectious Disease"/>
            <person name="Wu L."/>
            <person name="Ma J."/>
        </authorList>
    </citation>
    <scope>NUCLEOTIDE SEQUENCE [LARGE SCALE GENOMIC DNA]</scope>
    <source>
        <strain evidence="10">CCUG 49018</strain>
    </source>
</reference>
<dbReference type="InterPro" id="IPR020846">
    <property type="entry name" value="MFS_dom"/>
</dbReference>
<protein>
    <submittedName>
        <fullName evidence="9">MFS transporter</fullName>
    </submittedName>
</protein>
<sequence>MIVPRSGPAAGPLPAARAPAALYAAGFVTAFGAHAVAATVGSEAGIDAMSLFSLGVVLAVYDGAEVLLKPVFGSLADRWGPRRVLTGGLVAFALVSGGYAVVAATGAVATGPGAVVALTLARLGQGAAASAFSPAAGAMVGRLSPTGKQGRAFGSYGAWKGLGYTGGPLLGGVVVLLGGLSVLFATLGALAALVAVWVLLAVPVLDPLPRRRQTVVDLVRRLGSPTFLRPTAALAAGTAALSVGVGFLPVLGAAAGLGPVATGAAVALLALSSTLVQPRAGRAHDRGTLGTRAALLLGFGPMIAGFVVAATVPGLPGLVPAAVAIGFGVGTLTPVAFATLAATSPPERLGQTMGSAELGRELGDAGGPLLVGAVAAGASTGVGLAVLAGVLAVTGAASLVRTGGTAPHGPDAGAD</sequence>
<dbReference type="Gene3D" id="1.20.1250.20">
    <property type="entry name" value="MFS general substrate transporter like domains"/>
    <property type="match status" value="1"/>
</dbReference>
<evidence type="ECO:0000256" key="2">
    <source>
        <dbReference type="ARBA" id="ARBA00022448"/>
    </source>
</evidence>
<feature type="transmembrane region" description="Helical" evidence="7">
    <location>
        <begin position="253"/>
        <end position="272"/>
    </location>
</feature>
<proteinExistence type="predicted"/>